<organism evidence="5 6">
    <name type="scientific">Adineta steineri</name>
    <dbReference type="NCBI Taxonomy" id="433720"/>
    <lineage>
        <taxon>Eukaryota</taxon>
        <taxon>Metazoa</taxon>
        <taxon>Spiralia</taxon>
        <taxon>Gnathifera</taxon>
        <taxon>Rotifera</taxon>
        <taxon>Eurotatoria</taxon>
        <taxon>Bdelloidea</taxon>
        <taxon>Adinetida</taxon>
        <taxon>Adinetidae</taxon>
        <taxon>Adineta</taxon>
    </lineage>
</organism>
<evidence type="ECO:0000313" key="3">
    <source>
        <dbReference type="EMBL" id="CAF0932722.1"/>
    </source>
</evidence>
<comment type="caution">
    <text evidence="5">The sequence shown here is derived from an EMBL/GenBank/DDBJ whole genome shotgun (WGS) entry which is preliminary data.</text>
</comment>
<feature type="transmembrane region" description="Helical" evidence="2">
    <location>
        <begin position="99"/>
        <end position="118"/>
    </location>
</feature>
<keyword evidence="2" id="KW-0472">Membrane</keyword>
<evidence type="ECO:0000313" key="4">
    <source>
        <dbReference type="EMBL" id="CAF1089335.1"/>
    </source>
</evidence>
<dbReference type="EMBL" id="CAJNOI010000046">
    <property type="protein sequence ID" value="CAF0932722.1"/>
    <property type="molecule type" value="Genomic_DNA"/>
</dbReference>
<keyword evidence="2" id="KW-0812">Transmembrane</keyword>
<evidence type="ECO:0000313" key="6">
    <source>
        <dbReference type="Proteomes" id="UP000663832"/>
    </source>
</evidence>
<proteinExistence type="predicted"/>
<sequence length="185" mass="20700">MVGAFSPYTVKRRRVEIVRGYCYRFVQCSFPCGIVMLIFSILFIIIGACQLIYIIHFNGCNTLTISNNDSDNDDDLPILPSSVSSISSSFKCNRQAMKVLGITFLVTGSVLFLISLLVTKYSRSSEENNVIRATASSLLANNAKNTHNHHHPHQLCQQHHPSSHYHRKPSSSSNDQTTNIIVSIR</sequence>
<protein>
    <submittedName>
        <fullName evidence="5">Uncharacterized protein</fullName>
    </submittedName>
</protein>
<feature type="transmembrane region" description="Helical" evidence="2">
    <location>
        <begin position="21"/>
        <end position="54"/>
    </location>
</feature>
<feature type="region of interest" description="Disordered" evidence="1">
    <location>
        <begin position="143"/>
        <end position="179"/>
    </location>
</feature>
<gene>
    <name evidence="3" type="ORF">BJG266_LOCUS12189</name>
    <name evidence="4" type="ORF">QVE165_LOCUS19674</name>
    <name evidence="5" type="ORF">QVE165_LOCUS20204</name>
</gene>
<dbReference type="EMBL" id="CAJNOM010000126">
    <property type="protein sequence ID" value="CAF1099244.1"/>
    <property type="molecule type" value="Genomic_DNA"/>
</dbReference>
<keyword evidence="6" id="KW-1185">Reference proteome</keyword>
<keyword evidence="2" id="KW-1133">Transmembrane helix</keyword>
<dbReference type="Proteomes" id="UP000663832">
    <property type="component" value="Unassembled WGS sequence"/>
</dbReference>
<reference evidence="5" key="1">
    <citation type="submission" date="2021-02" db="EMBL/GenBank/DDBJ databases">
        <authorList>
            <person name="Nowell W R."/>
        </authorList>
    </citation>
    <scope>NUCLEOTIDE SEQUENCE</scope>
</reference>
<dbReference type="Proteomes" id="UP000663877">
    <property type="component" value="Unassembled WGS sequence"/>
</dbReference>
<name>A0A814NZT2_9BILA</name>
<accession>A0A814NZT2</accession>
<evidence type="ECO:0000256" key="1">
    <source>
        <dbReference type="SAM" id="MobiDB-lite"/>
    </source>
</evidence>
<evidence type="ECO:0000256" key="2">
    <source>
        <dbReference type="SAM" id="Phobius"/>
    </source>
</evidence>
<dbReference type="EMBL" id="CAJNOM010000121">
    <property type="protein sequence ID" value="CAF1089335.1"/>
    <property type="molecule type" value="Genomic_DNA"/>
</dbReference>
<dbReference type="AlphaFoldDB" id="A0A814NZT2"/>
<evidence type="ECO:0000313" key="5">
    <source>
        <dbReference type="EMBL" id="CAF1099244.1"/>
    </source>
</evidence>
<dbReference type="OrthoDB" id="10049978at2759"/>